<dbReference type="GO" id="GO:0110001">
    <property type="term" value="C:toxin-antitoxin complex"/>
    <property type="evidence" value="ECO:0007669"/>
    <property type="project" value="InterPro"/>
</dbReference>
<dbReference type="GO" id="GO:0000166">
    <property type="term" value="F:nucleotide binding"/>
    <property type="evidence" value="ECO:0007669"/>
    <property type="project" value="UniProtKB-KW"/>
</dbReference>
<dbReference type="EMBL" id="QREV01000006">
    <property type="protein sequence ID" value="RDU50454.1"/>
    <property type="molecule type" value="Genomic_DNA"/>
</dbReference>
<dbReference type="PANTHER" id="PTHR34139:SF1">
    <property type="entry name" value="RNASE MJ1380-RELATED"/>
    <property type="match status" value="1"/>
</dbReference>
<dbReference type="Proteomes" id="UP000629596">
    <property type="component" value="Unassembled WGS sequence"/>
</dbReference>
<reference evidence="7 10" key="2">
    <citation type="submission" date="2020-08" db="EMBL/GenBank/DDBJ databases">
        <title>Genome public.</title>
        <authorList>
            <person name="Liu C."/>
            <person name="Sun Q."/>
        </authorList>
    </citation>
    <scope>NUCLEOTIDE SEQUENCE [LARGE SCALE GENOMIC DNA]</scope>
    <source>
        <strain evidence="7 10">426_9</strain>
    </source>
</reference>
<organism evidence="8 9">
    <name type="scientific">Parabacteroides acidifaciens</name>
    <dbReference type="NCBI Taxonomy" id="2290935"/>
    <lineage>
        <taxon>Bacteria</taxon>
        <taxon>Pseudomonadati</taxon>
        <taxon>Bacteroidota</taxon>
        <taxon>Bacteroidia</taxon>
        <taxon>Bacteroidales</taxon>
        <taxon>Tannerellaceae</taxon>
        <taxon>Parabacteroides</taxon>
    </lineage>
</organism>
<dbReference type="AlphaFoldDB" id="A0A3D8HHK6"/>
<evidence type="ECO:0000313" key="7">
    <source>
        <dbReference type="EMBL" id="MBC8600940.1"/>
    </source>
</evidence>
<dbReference type="PANTHER" id="PTHR34139">
    <property type="entry name" value="UPF0331 PROTEIN MJ0127"/>
    <property type="match status" value="1"/>
</dbReference>
<comment type="caution">
    <text evidence="8">The sequence shown here is derived from an EMBL/GenBank/DDBJ whole genome shotgun (WGS) entry which is preliminary data.</text>
</comment>
<evidence type="ECO:0000313" key="10">
    <source>
        <dbReference type="Proteomes" id="UP000629596"/>
    </source>
</evidence>
<comment type="similarity">
    <text evidence="6">Belongs to the HepT RNase toxin family.</text>
</comment>
<keyword evidence="10" id="KW-1185">Reference proteome</keyword>
<evidence type="ECO:0000256" key="6">
    <source>
        <dbReference type="ARBA" id="ARBA00024207"/>
    </source>
</evidence>
<evidence type="ECO:0000256" key="2">
    <source>
        <dbReference type="ARBA" id="ARBA00022649"/>
    </source>
</evidence>
<protein>
    <submittedName>
        <fullName evidence="8">DUF86 domain-containing protein</fullName>
    </submittedName>
</protein>
<keyword evidence="2" id="KW-1277">Toxin-antitoxin system</keyword>
<dbReference type="InterPro" id="IPR037038">
    <property type="entry name" value="HepT-like_sf"/>
</dbReference>
<keyword evidence="4" id="KW-0547">Nucleotide-binding</keyword>
<dbReference type="GO" id="GO:0004540">
    <property type="term" value="F:RNA nuclease activity"/>
    <property type="evidence" value="ECO:0007669"/>
    <property type="project" value="InterPro"/>
</dbReference>
<dbReference type="Proteomes" id="UP000256321">
    <property type="component" value="Unassembled WGS sequence"/>
</dbReference>
<evidence type="ECO:0000313" key="8">
    <source>
        <dbReference type="EMBL" id="RDU50454.1"/>
    </source>
</evidence>
<evidence type="ECO:0000313" key="9">
    <source>
        <dbReference type="Proteomes" id="UP000256321"/>
    </source>
</evidence>
<evidence type="ECO:0000256" key="1">
    <source>
        <dbReference type="ARBA" id="ARBA00022553"/>
    </source>
</evidence>
<dbReference type="EMBL" id="JACRTI010000006">
    <property type="protein sequence ID" value="MBC8600940.1"/>
    <property type="molecule type" value="Genomic_DNA"/>
</dbReference>
<dbReference type="Pfam" id="PF01934">
    <property type="entry name" value="HepT-like"/>
    <property type="match status" value="1"/>
</dbReference>
<keyword evidence="3" id="KW-0540">Nuclease</keyword>
<evidence type="ECO:0000256" key="5">
    <source>
        <dbReference type="ARBA" id="ARBA00022801"/>
    </source>
</evidence>
<accession>A0A3D8HHK6</accession>
<sequence>MFDRGRVLDRCEQIVESIDLIMQWSNSIQSAEDFLLSPEHVLIFDGCVMRLQIIGENIKKIDECTNGELLCEYPEIPWHKVIALRNIISHEYANVDEEIIFAIVKQSLSPLKLAILKIRNILQS</sequence>
<dbReference type="GO" id="GO:0016787">
    <property type="term" value="F:hydrolase activity"/>
    <property type="evidence" value="ECO:0007669"/>
    <property type="project" value="UniProtKB-KW"/>
</dbReference>
<dbReference type="Gene3D" id="1.20.120.580">
    <property type="entry name" value="bsu32300-like"/>
    <property type="match status" value="1"/>
</dbReference>
<dbReference type="InterPro" id="IPR051813">
    <property type="entry name" value="HepT_RNase_toxin"/>
</dbReference>
<dbReference type="InterPro" id="IPR008201">
    <property type="entry name" value="HepT-like"/>
</dbReference>
<evidence type="ECO:0000256" key="4">
    <source>
        <dbReference type="ARBA" id="ARBA00022741"/>
    </source>
</evidence>
<keyword evidence="1" id="KW-0597">Phosphoprotein</keyword>
<evidence type="ECO:0000256" key="3">
    <source>
        <dbReference type="ARBA" id="ARBA00022722"/>
    </source>
</evidence>
<reference evidence="8 9" key="1">
    <citation type="submission" date="2018-07" db="EMBL/GenBank/DDBJ databases">
        <title>Parabacteroides acidifaciens nov. sp., isolated from human feces.</title>
        <authorList>
            <person name="Wang Y.J."/>
        </authorList>
    </citation>
    <scope>NUCLEOTIDE SEQUENCE [LARGE SCALE GENOMIC DNA]</scope>
    <source>
        <strain evidence="8 9">426-9</strain>
    </source>
</reference>
<proteinExistence type="inferred from homology"/>
<name>A0A3D8HHK6_9BACT</name>
<gene>
    <name evidence="8" type="ORF">DWU89_04365</name>
    <name evidence="7" type="ORF">H8784_04300</name>
</gene>
<keyword evidence="5" id="KW-0378">Hydrolase</keyword>